<reference evidence="4 5" key="1">
    <citation type="journal article" date="2019" name="Nat. Microbiol.">
        <title>Mediterranean grassland soil C-N compound turnover is dependent on rainfall and depth, and is mediated by genomically divergent microorganisms.</title>
        <authorList>
            <person name="Diamond S."/>
            <person name="Andeer P.F."/>
            <person name="Li Z."/>
            <person name="Crits-Christoph A."/>
            <person name="Burstein D."/>
            <person name="Anantharaman K."/>
            <person name="Lane K.R."/>
            <person name="Thomas B.C."/>
            <person name="Pan C."/>
            <person name="Northen T.R."/>
            <person name="Banfield J.F."/>
        </authorList>
    </citation>
    <scope>NUCLEOTIDE SEQUENCE [LARGE SCALE GENOMIC DNA]</scope>
    <source>
        <strain evidence="4">NP_3</strain>
    </source>
</reference>
<gene>
    <name evidence="4" type="ORF">E6H00_03190</name>
</gene>
<dbReference type="SUPFAM" id="SSF51556">
    <property type="entry name" value="Metallo-dependent hydrolases"/>
    <property type="match status" value="1"/>
</dbReference>
<dbReference type="InterPro" id="IPR006680">
    <property type="entry name" value="Amidohydro-rel"/>
</dbReference>
<dbReference type="Gene3D" id="3.20.20.140">
    <property type="entry name" value="Metal-dependent hydrolases"/>
    <property type="match status" value="1"/>
</dbReference>
<feature type="domain" description="Amidohydrolase-related" evidence="3">
    <location>
        <begin position="89"/>
        <end position="317"/>
    </location>
</feature>
<dbReference type="GO" id="GO:0016831">
    <property type="term" value="F:carboxy-lyase activity"/>
    <property type="evidence" value="ECO:0007669"/>
    <property type="project" value="InterPro"/>
</dbReference>
<accession>A0A537K8C9</accession>
<evidence type="ECO:0000259" key="3">
    <source>
        <dbReference type="Pfam" id="PF04909"/>
    </source>
</evidence>
<sequence>MHGQSLEEARATGFAAPPPRKAPGPIVDIHTHMTEPATNHELIEAARLYRIATLVAIAPLDAGLALRAQYPREITLAVRPALTEPRGQTSLLDRAVEAVHGAKAHGAPLIKLWFAPRIRDRLDFLLDSPRLDPMFQAIAETGLGVLVHVSDPDRWFERKYDPAKYGTKAEQYPMLEARLRRFPTIRFVAAHMGGDPEHLDHLADLLTRYPNLYLDTSATKWIVRELGRQRQAARDFFRRWAARICFGTDQVVLKDSEPVRYTMRYWVHQMFWETDLVCESPIADPDSDGVPSLRGLDLPQDVLEQIYWKTAEDAFGIRARPPQHTPSIPLPNAGL</sequence>
<name>A0A537K8C9_9BACT</name>
<dbReference type="Pfam" id="PF04909">
    <property type="entry name" value="Amidohydro_2"/>
    <property type="match status" value="1"/>
</dbReference>
<comment type="caution">
    <text evidence="4">The sequence shown here is derived from an EMBL/GenBank/DDBJ whole genome shotgun (WGS) entry which is preliminary data.</text>
</comment>
<protein>
    <recommendedName>
        <fullName evidence="3">Amidohydrolase-related domain-containing protein</fullName>
    </recommendedName>
</protein>
<dbReference type="GO" id="GO:0019748">
    <property type="term" value="P:secondary metabolic process"/>
    <property type="evidence" value="ECO:0007669"/>
    <property type="project" value="TreeGrafter"/>
</dbReference>
<proteinExistence type="predicted"/>
<evidence type="ECO:0000256" key="1">
    <source>
        <dbReference type="ARBA" id="ARBA00023239"/>
    </source>
</evidence>
<evidence type="ECO:0000313" key="5">
    <source>
        <dbReference type="Proteomes" id="UP000318509"/>
    </source>
</evidence>
<dbReference type="EMBL" id="VBAK01000074">
    <property type="protein sequence ID" value="TMI92033.1"/>
    <property type="molecule type" value="Genomic_DNA"/>
</dbReference>
<dbReference type="PANTHER" id="PTHR21240">
    <property type="entry name" value="2-AMINO-3-CARBOXYLMUCONATE-6-SEMIALDEHYDE DECARBOXYLASE"/>
    <property type="match status" value="1"/>
</dbReference>
<keyword evidence="1" id="KW-0456">Lyase</keyword>
<dbReference type="GO" id="GO:0005737">
    <property type="term" value="C:cytoplasm"/>
    <property type="evidence" value="ECO:0007669"/>
    <property type="project" value="TreeGrafter"/>
</dbReference>
<evidence type="ECO:0000256" key="2">
    <source>
        <dbReference type="SAM" id="MobiDB-lite"/>
    </source>
</evidence>
<evidence type="ECO:0000313" key="4">
    <source>
        <dbReference type="EMBL" id="TMI92033.1"/>
    </source>
</evidence>
<feature type="compositionally biased region" description="Basic and acidic residues" evidence="2">
    <location>
        <begin position="1"/>
        <end position="10"/>
    </location>
</feature>
<dbReference type="Proteomes" id="UP000318509">
    <property type="component" value="Unassembled WGS sequence"/>
</dbReference>
<dbReference type="AlphaFoldDB" id="A0A537K8C9"/>
<dbReference type="InterPro" id="IPR032465">
    <property type="entry name" value="ACMSD"/>
</dbReference>
<dbReference type="PANTHER" id="PTHR21240:SF28">
    <property type="entry name" value="ISO-OROTATE DECARBOXYLASE (EUROFUNG)"/>
    <property type="match status" value="1"/>
</dbReference>
<organism evidence="4 5">
    <name type="scientific">Candidatus Segetimicrobium genomatis</name>
    <dbReference type="NCBI Taxonomy" id="2569760"/>
    <lineage>
        <taxon>Bacteria</taxon>
        <taxon>Bacillati</taxon>
        <taxon>Candidatus Sysuimicrobiota</taxon>
        <taxon>Candidatus Sysuimicrobiia</taxon>
        <taxon>Candidatus Sysuimicrobiales</taxon>
        <taxon>Candidatus Segetimicrobiaceae</taxon>
        <taxon>Candidatus Segetimicrobium</taxon>
    </lineage>
</organism>
<feature type="region of interest" description="Disordered" evidence="2">
    <location>
        <begin position="1"/>
        <end position="23"/>
    </location>
</feature>
<dbReference type="InterPro" id="IPR032466">
    <property type="entry name" value="Metal_Hydrolase"/>
</dbReference>
<dbReference type="GO" id="GO:0016787">
    <property type="term" value="F:hydrolase activity"/>
    <property type="evidence" value="ECO:0007669"/>
    <property type="project" value="InterPro"/>
</dbReference>